<dbReference type="Gene3D" id="1.10.10.10">
    <property type="entry name" value="Winged helix-like DNA-binding domain superfamily/Winged helix DNA-binding domain"/>
    <property type="match status" value="1"/>
</dbReference>
<gene>
    <name evidence="6" type="ORF">VITU9109_19854</name>
</gene>
<reference evidence="6 7" key="1">
    <citation type="journal article" date="2012" name="Int. J. Syst. Evol. Microbiol.">
        <title>Vibrio caribbeanicus sp. nov., isolated from the marine sponge Scleritoderma cyanea.</title>
        <authorList>
            <person name="Hoffmann M."/>
            <person name="Monday S.R."/>
            <person name="Allard M.W."/>
            <person name="Strain E.A."/>
            <person name="Whittaker P."/>
            <person name="Naum M."/>
            <person name="McCarthy P.J."/>
            <person name="Lopez J.V."/>
            <person name="Fischer M."/>
            <person name="Brown E.W."/>
        </authorList>
    </citation>
    <scope>NUCLEOTIDE SEQUENCE [LARGE SCALE GENOMIC DNA]</scope>
    <source>
        <strain evidence="6 7">ATCC 19109</strain>
    </source>
</reference>
<evidence type="ECO:0000256" key="4">
    <source>
        <dbReference type="ARBA" id="ARBA00023163"/>
    </source>
</evidence>
<dbReference type="PROSITE" id="PS50931">
    <property type="entry name" value="HTH_LYSR"/>
    <property type="match status" value="1"/>
</dbReference>
<dbReference type="InterPro" id="IPR000847">
    <property type="entry name" value="LysR_HTH_N"/>
</dbReference>
<dbReference type="SUPFAM" id="SSF46785">
    <property type="entry name" value="Winged helix' DNA-binding domain"/>
    <property type="match status" value="1"/>
</dbReference>
<evidence type="ECO:0000313" key="7">
    <source>
        <dbReference type="Proteomes" id="UP000003836"/>
    </source>
</evidence>
<evidence type="ECO:0000256" key="1">
    <source>
        <dbReference type="ARBA" id="ARBA00009437"/>
    </source>
</evidence>
<keyword evidence="7" id="KW-1185">Reference proteome</keyword>
<evidence type="ECO:0000256" key="2">
    <source>
        <dbReference type="ARBA" id="ARBA00023015"/>
    </source>
</evidence>
<keyword evidence="4" id="KW-0804">Transcription</keyword>
<dbReference type="Pfam" id="PF03466">
    <property type="entry name" value="LysR_substrate"/>
    <property type="match status" value="1"/>
</dbReference>
<dbReference type="InterPro" id="IPR058163">
    <property type="entry name" value="LysR-type_TF_proteobact-type"/>
</dbReference>
<dbReference type="PANTHER" id="PTHR30537:SF21">
    <property type="entry name" value="HTH-TYPE TRANSCRIPTIONAL REGULATOR SINR-RELATED"/>
    <property type="match status" value="1"/>
</dbReference>
<dbReference type="CDD" id="cd08422">
    <property type="entry name" value="PBP2_CrgA_like"/>
    <property type="match status" value="1"/>
</dbReference>
<dbReference type="InterPro" id="IPR005119">
    <property type="entry name" value="LysR_subst-bd"/>
</dbReference>
<dbReference type="Proteomes" id="UP000003836">
    <property type="component" value="Unassembled WGS sequence"/>
</dbReference>
<feature type="domain" description="HTH lysR-type" evidence="5">
    <location>
        <begin position="10"/>
        <end position="67"/>
    </location>
</feature>
<evidence type="ECO:0000259" key="5">
    <source>
        <dbReference type="PROSITE" id="PS50931"/>
    </source>
</evidence>
<dbReference type="PANTHER" id="PTHR30537">
    <property type="entry name" value="HTH-TYPE TRANSCRIPTIONAL REGULATOR"/>
    <property type="match status" value="1"/>
</dbReference>
<sequence length="316" mass="35445">MHYQTWIEFMLLNDLLVVMKVAELRSITAAANSLDMQVATASAALKRVEKNLGLELFIRSTRQLRLSPAGERYLPQCQQALQLLDSARLNIQADLAELGGEMRIALSSDLGRNVVTPWLDEFLGQHPNLTLRSNISDSNIDFYRDAIDMALRYGSPTESHLYGFKICDVPRLLCAAPAYLDTHGTPSHPHQLAAHNGLCYQLNDVVQEEWQFVHGEHTIKAKLQGDRISNDGDLVRRWCVSGYGMAIKSCLDMADDLLSQRVISVMPDYTPTPTELWLVCPSRQSITPTVRLLRDYLKTRTQALLSALAARQLIPS</sequence>
<evidence type="ECO:0000256" key="3">
    <source>
        <dbReference type="ARBA" id="ARBA00023125"/>
    </source>
</evidence>
<name>A0ABP2LQD8_9VIBR</name>
<dbReference type="InterPro" id="IPR036388">
    <property type="entry name" value="WH-like_DNA-bd_sf"/>
</dbReference>
<comment type="similarity">
    <text evidence="1">Belongs to the LysR transcriptional regulatory family.</text>
</comment>
<evidence type="ECO:0000313" key="6">
    <source>
        <dbReference type="EMBL" id="EGU58353.1"/>
    </source>
</evidence>
<dbReference type="SUPFAM" id="SSF53850">
    <property type="entry name" value="Periplasmic binding protein-like II"/>
    <property type="match status" value="1"/>
</dbReference>
<organism evidence="6 7">
    <name type="scientific">Vibrio tubiashii ATCC 19109</name>
    <dbReference type="NCBI Taxonomy" id="1051646"/>
    <lineage>
        <taxon>Bacteria</taxon>
        <taxon>Pseudomonadati</taxon>
        <taxon>Pseudomonadota</taxon>
        <taxon>Gammaproteobacteria</taxon>
        <taxon>Vibrionales</taxon>
        <taxon>Vibrionaceae</taxon>
        <taxon>Vibrio</taxon>
        <taxon>Vibrio oreintalis group</taxon>
    </lineage>
</organism>
<comment type="caution">
    <text evidence="6">The sequence shown here is derived from an EMBL/GenBank/DDBJ whole genome shotgun (WGS) entry which is preliminary data.</text>
</comment>
<keyword evidence="2" id="KW-0805">Transcription regulation</keyword>
<accession>A0ABP2LQD8</accession>
<dbReference type="InterPro" id="IPR036390">
    <property type="entry name" value="WH_DNA-bd_sf"/>
</dbReference>
<proteinExistence type="inferred from homology"/>
<keyword evidence="3" id="KW-0238">DNA-binding</keyword>
<dbReference type="Gene3D" id="3.40.190.290">
    <property type="match status" value="1"/>
</dbReference>
<dbReference type="EMBL" id="AFWI01000028">
    <property type="protein sequence ID" value="EGU58353.1"/>
    <property type="molecule type" value="Genomic_DNA"/>
</dbReference>
<protein>
    <submittedName>
        <fullName evidence="6">Transcriptional regulator, LysR family protein</fullName>
    </submittedName>
</protein>
<dbReference type="Pfam" id="PF00126">
    <property type="entry name" value="HTH_1"/>
    <property type="match status" value="1"/>
</dbReference>